<sequence length="122" mass="14210">MTCRPMCCDWTGYSQFNWFSSKHNTNEGQYPRKVFQGRQPILICEEVSEGFETSSIIKKLLYLSTWRYFHLQNSPLAPRCRVTNVLATYGMCSGSPQLKTRQAPSALDIRDGYFIVFQFFRS</sequence>
<accession>A0A4Y2HR10</accession>
<dbReference type="Proteomes" id="UP000499080">
    <property type="component" value="Unassembled WGS sequence"/>
</dbReference>
<gene>
    <name evidence="1" type="ORF">AVEN_70869_1</name>
</gene>
<evidence type="ECO:0000313" key="1">
    <source>
        <dbReference type="EMBL" id="GBM67864.1"/>
    </source>
</evidence>
<dbReference type="EMBL" id="BGPR01002108">
    <property type="protein sequence ID" value="GBM67864.1"/>
    <property type="molecule type" value="Genomic_DNA"/>
</dbReference>
<comment type="caution">
    <text evidence="1">The sequence shown here is derived from an EMBL/GenBank/DDBJ whole genome shotgun (WGS) entry which is preliminary data.</text>
</comment>
<proteinExistence type="predicted"/>
<keyword evidence="2" id="KW-1185">Reference proteome</keyword>
<organism evidence="1 2">
    <name type="scientific">Araneus ventricosus</name>
    <name type="common">Orbweaver spider</name>
    <name type="synonym">Epeira ventricosa</name>
    <dbReference type="NCBI Taxonomy" id="182803"/>
    <lineage>
        <taxon>Eukaryota</taxon>
        <taxon>Metazoa</taxon>
        <taxon>Ecdysozoa</taxon>
        <taxon>Arthropoda</taxon>
        <taxon>Chelicerata</taxon>
        <taxon>Arachnida</taxon>
        <taxon>Araneae</taxon>
        <taxon>Araneomorphae</taxon>
        <taxon>Entelegynae</taxon>
        <taxon>Araneoidea</taxon>
        <taxon>Araneidae</taxon>
        <taxon>Araneus</taxon>
    </lineage>
</organism>
<name>A0A4Y2HR10_ARAVE</name>
<evidence type="ECO:0000313" key="2">
    <source>
        <dbReference type="Proteomes" id="UP000499080"/>
    </source>
</evidence>
<protein>
    <submittedName>
        <fullName evidence="1">Uncharacterized protein</fullName>
    </submittedName>
</protein>
<dbReference type="AlphaFoldDB" id="A0A4Y2HR10"/>
<reference evidence="1 2" key="1">
    <citation type="journal article" date="2019" name="Sci. Rep.">
        <title>Orb-weaving spider Araneus ventricosus genome elucidates the spidroin gene catalogue.</title>
        <authorList>
            <person name="Kono N."/>
            <person name="Nakamura H."/>
            <person name="Ohtoshi R."/>
            <person name="Moran D.A.P."/>
            <person name="Shinohara A."/>
            <person name="Yoshida Y."/>
            <person name="Fujiwara M."/>
            <person name="Mori M."/>
            <person name="Tomita M."/>
            <person name="Arakawa K."/>
        </authorList>
    </citation>
    <scope>NUCLEOTIDE SEQUENCE [LARGE SCALE GENOMIC DNA]</scope>
</reference>